<sequence>EEVRRLGTPPVLFSLSYKVRQCQKSMARIKYVLNERRLAYEGAVELAAKEKEAHLDQVVLQHQRAEYRTERKFLAKRQAKQADGTWQPEHTHILLETVKN</sequence>
<accession>A0ABR3EIQ9</accession>
<proteinExistence type="predicted"/>
<keyword evidence="2" id="KW-1185">Reference proteome</keyword>
<dbReference type="EMBL" id="JBAHYK010004542">
    <property type="protein sequence ID" value="KAL0562776.1"/>
    <property type="molecule type" value="Genomic_DNA"/>
</dbReference>
<reference evidence="1 2" key="1">
    <citation type="submission" date="2024-02" db="EMBL/GenBank/DDBJ databases">
        <title>A draft genome for the cacao thread blight pathogen Marasmius crinis-equi.</title>
        <authorList>
            <person name="Cohen S.P."/>
            <person name="Baruah I.K."/>
            <person name="Amoako-Attah I."/>
            <person name="Bukari Y."/>
            <person name="Meinhardt L.W."/>
            <person name="Bailey B.A."/>
        </authorList>
    </citation>
    <scope>NUCLEOTIDE SEQUENCE [LARGE SCALE GENOMIC DNA]</scope>
    <source>
        <strain evidence="1 2">GH-76</strain>
    </source>
</reference>
<dbReference type="Proteomes" id="UP001465976">
    <property type="component" value="Unassembled WGS sequence"/>
</dbReference>
<name>A0ABR3EIQ9_9AGAR</name>
<protein>
    <submittedName>
        <fullName evidence="1">54S ribosomal protein L4 mitochondrial</fullName>
    </submittedName>
</protein>
<keyword evidence="1" id="KW-0689">Ribosomal protein</keyword>
<evidence type="ECO:0000313" key="2">
    <source>
        <dbReference type="Proteomes" id="UP001465976"/>
    </source>
</evidence>
<feature type="non-terminal residue" evidence="1">
    <location>
        <position position="1"/>
    </location>
</feature>
<dbReference type="Gene3D" id="6.10.330.20">
    <property type="match status" value="1"/>
</dbReference>
<dbReference type="InterPro" id="IPR038340">
    <property type="entry name" value="MRP-L47_sf"/>
</dbReference>
<dbReference type="GO" id="GO:0005840">
    <property type="term" value="C:ribosome"/>
    <property type="evidence" value="ECO:0007669"/>
    <property type="project" value="UniProtKB-KW"/>
</dbReference>
<comment type="caution">
    <text evidence="1">The sequence shown here is derived from an EMBL/GenBank/DDBJ whole genome shotgun (WGS) entry which is preliminary data.</text>
</comment>
<evidence type="ECO:0000313" key="1">
    <source>
        <dbReference type="EMBL" id="KAL0562776.1"/>
    </source>
</evidence>
<gene>
    <name evidence="1" type="primary">MRPL4_2</name>
    <name evidence="1" type="ORF">V5O48_019303</name>
</gene>
<organism evidence="1 2">
    <name type="scientific">Marasmius crinis-equi</name>
    <dbReference type="NCBI Taxonomy" id="585013"/>
    <lineage>
        <taxon>Eukaryota</taxon>
        <taxon>Fungi</taxon>
        <taxon>Dikarya</taxon>
        <taxon>Basidiomycota</taxon>
        <taxon>Agaricomycotina</taxon>
        <taxon>Agaricomycetes</taxon>
        <taxon>Agaricomycetidae</taxon>
        <taxon>Agaricales</taxon>
        <taxon>Marasmiineae</taxon>
        <taxon>Marasmiaceae</taxon>
        <taxon>Marasmius</taxon>
    </lineage>
</organism>
<keyword evidence="1" id="KW-0687">Ribonucleoprotein</keyword>